<evidence type="ECO:0000256" key="1">
    <source>
        <dbReference type="SAM" id="MobiDB-lite"/>
    </source>
</evidence>
<evidence type="ECO:0000313" key="4">
    <source>
        <dbReference type="Proteomes" id="UP000199165"/>
    </source>
</evidence>
<dbReference type="EMBL" id="FPAT01000012">
    <property type="protein sequence ID" value="SFT89052.1"/>
    <property type="molecule type" value="Genomic_DNA"/>
</dbReference>
<evidence type="ECO:0000313" key="3">
    <source>
        <dbReference type="EMBL" id="SFT89052.1"/>
    </source>
</evidence>
<organism evidence="3 4">
    <name type="scientific">Actinopolyspora righensis</name>
    <dbReference type="NCBI Taxonomy" id="995060"/>
    <lineage>
        <taxon>Bacteria</taxon>
        <taxon>Bacillati</taxon>
        <taxon>Actinomycetota</taxon>
        <taxon>Actinomycetes</taxon>
        <taxon>Actinopolysporales</taxon>
        <taxon>Actinopolysporaceae</taxon>
        <taxon>Actinopolyspora</taxon>
        <taxon>Actinopolyspora alba group</taxon>
    </lineage>
</organism>
<feature type="region of interest" description="Disordered" evidence="1">
    <location>
        <begin position="133"/>
        <end position="155"/>
    </location>
</feature>
<sequence>MSADRPHAGETGSIGRGGTTYDPRMANPGTDFDRVVAHELELLDPRVRDDPEAVRRLLCADFTEFGSSGAVWDRETITTATVSDASERITATELRPARIDSDTILLTYTAHRGGLKTLRSSVWVRQGEEWRLRHHQGTPCPPEAADRPHDGKPQS</sequence>
<accession>A0A1I7BPE2</accession>
<dbReference type="Gene3D" id="3.10.450.50">
    <property type="match status" value="1"/>
</dbReference>
<feature type="region of interest" description="Disordered" evidence="1">
    <location>
        <begin position="1"/>
        <end position="28"/>
    </location>
</feature>
<dbReference type="Proteomes" id="UP000199165">
    <property type="component" value="Unassembled WGS sequence"/>
</dbReference>
<dbReference type="Pfam" id="PF14534">
    <property type="entry name" value="DUF4440"/>
    <property type="match status" value="1"/>
</dbReference>
<name>A0A1I7BPE2_9ACTN</name>
<keyword evidence="4" id="KW-1185">Reference proteome</keyword>
<feature type="compositionally biased region" description="Basic and acidic residues" evidence="1">
    <location>
        <begin position="144"/>
        <end position="155"/>
    </location>
</feature>
<dbReference type="STRING" id="995060.SAMN04487904_11255"/>
<feature type="domain" description="DUF4440" evidence="2">
    <location>
        <begin position="36"/>
        <end position="132"/>
    </location>
</feature>
<proteinExistence type="predicted"/>
<evidence type="ECO:0000259" key="2">
    <source>
        <dbReference type="Pfam" id="PF14534"/>
    </source>
</evidence>
<reference evidence="4" key="1">
    <citation type="submission" date="2016-10" db="EMBL/GenBank/DDBJ databases">
        <authorList>
            <person name="Varghese N."/>
            <person name="Submissions S."/>
        </authorList>
    </citation>
    <scope>NUCLEOTIDE SEQUENCE [LARGE SCALE GENOMIC DNA]</scope>
    <source>
        <strain evidence="4">DSM 45501</strain>
    </source>
</reference>
<protein>
    <recommendedName>
        <fullName evidence="2">DUF4440 domain-containing protein</fullName>
    </recommendedName>
</protein>
<dbReference type="AlphaFoldDB" id="A0A1I7BPE2"/>
<gene>
    <name evidence="3" type="ORF">SAMN04487904_11255</name>
</gene>
<dbReference type="InterPro" id="IPR032710">
    <property type="entry name" value="NTF2-like_dom_sf"/>
</dbReference>
<dbReference type="InterPro" id="IPR027843">
    <property type="entry name" value="DUF4440"/>
</dbReference>
<dbReference type="SUPFAM" id="SSF54427">
    <property type="entry name" value="NTF2-like"/>
    <property type="match status" value="1"/>
</dbReference>